<sequence>MAPLHLVVLISLLTATSLLTHSSAGDVDSLAWPARATQPSTCDGLTNDCVEKEDTRRRLENDMRRKVKFISYAVLMRDLVPCSRRGNSYYNCIRSGQANPYHRGCSFITKCARDLY</sequence>
<evidence type="ECO:0000313" key="6">
    <source>
        <dbReference type="EMBL" id="KAJ0986436.1"/>
    </source>
</evidence>
<feature type="signal peptide" evidence="5">
    <location>
        <begin position="1"/>
        <end position="24"/>
    </location>
</feature>
<dbReference type="GO" id="GO:0009506">
    <property type="term" value="C:plasmodesma"/>
    <property type="evidence" value="ECO:0007669"/>
    <property type="project" value="TreeGrafter"/>
</dbReference>
<organism evidence="6 7">
    <name type="scientific">Dioscorea zingiberensis</name>
    <dbReference type="NCBI Taxonomy" id="325984"/>
    <lineage>
        <taxon>Eukaryota</taxon>
        <taxon>Viridiplantae</taxon>
        <taxon>Streptophyta</taxon>
        <taxon>Embryophyta</taxon>
        <taxon>Tracheophyta</taxon>
        <taxon>Spermatophyta</taxon>
        <taxon>Magnoliopsida</taxon>
        <taxon>Liliopsida</taxon>
        <taxon>Dioscoreales</taxon>
        <taxon>Dioscoreaceae</taxon>
        <taxon>Dioscorea</taxon>
    </lineage>
</organism>
<keyword evidence="2" id="KW-0372">Hormone</keyword>
<name>A0A9D5D6W9_9LILI</name>
<dbReference type="GO" id="GO:0005179">
    <property type="term" value="F:hormone activity"/>
    <property type="evidence" value="ECO:0007669"/>
    <property type="project" value="UniProtKB-KW"/>
</dbReference>
<dbReference type="GO" id="GO:0019722">
    <property type="term" value="P:calcium-mediated signaling"/>
    <property type="evidence" value="ECO:0007669"/>
    <property type="project" value="TreeGrafter"/>
</dbReference>
<keyword evidence="7" id="KW-1185">Reference proteome</keyword>
<evidence type="ECO:0000256" key="5">
    <source>
        <dbReference type="SAM" id="SignalP"/>
    </source>
</evidence>
<accession>A0A9D5D6W9</accession>
<dbReference type="PANTHER" id="PTHR33136:SF89">
    <property type="entry name" value="PROTEIN RALF-LIKE 19"/>
    <property type="match status" value="1"/>
</dbReference>
<keyword evidence="3 5" id="KW-0732">Signal</keyword>
<protein>
    <submittedName>
        <fullName evidence="6">Uncharacterized protein</fullName>
    </submittedName>
</protein>
<dbReference type="AlphaFoldDB" id="A0A9D5D6W9"/>
<dbReference type="InterPro" id="IPR008801">
    <property type="entry name" value="RALF"/>
</dbReference>
<comment type="caution">
    <text evidence="6">The sequence shown here is derived from an EMBL/GenBank/DDBJ whole genome shotgun (WGS) entry which is preliminary data.</text>
</comment>
<dbReference type="OrthoDB" id="1613518at2759"/>
<evidence type="ECO:0000256" key="2">
    <source>
        <dbReference type="ARBA" id="ARBA00022702"/>
    </source>
</evidence>
<gene>
    <name evidence="6" type="ORF">J5N97_004792</name>
</gene>
<reference evidence="6" key="1">
    <citation type="submission" date="2021-03" db="EMBL/GenBank/DDBJ databases">
        <authorList>
            <person name="Li Z."/>
            <person name="Yang C."/>
        </authorList>
    </citation>
    <scope>NUCLEOTIDE SEQUENCE</scope>
    <source>
        <strain evidence="6">Dzin_1.0</strain>
        <tissue evidence="6">Leaf</tissue>
    </source>
</reference>
<evidence type="ECO:0000256" key="3">
    <source>
        <dbReference type="ARBA" id="ARBA00022729"/>
    </source>
</evidence>
<dbReference type="PANTHER" id="PTHR33136">
    <property type="entry name" value="RAPID ALKALINIZATION FACTOR-LIKE"/>
    <property type="match status" value="1"/>
</dbReference>
<comment type="similarity">
    <text evidence="1">Belongs to the plant rapid alkalinization factor (RALF) family.</text>
</comment>
<dbReference type="Proteomes" id="UP001085076">
    <property type="component" value="Miscellaneous, Linkage group lg01"/>
</dbReference>
<keyword evidence="4" id="KW-1015">Disulfide bond</keyword>
<evidence type="ECO:0000256" key="4">
    <source>
        <dbReference type="ARBA" id="ARBA00023157"/>
    </source>
</evidence>
<dbReference type="Pfam" id="PF05498">
    <property type="entry name" value="RALF"/>
    <property type="match status" value="1"/>
</dbReference>
<dbReference type="EMBL" id="JAGGNH010000001">
    <property type="protein sequence ID" value="KAJ0986436.1"/>
    <property type="molecule type" value="Genomic_DNA"/>
</dbReference>
<evidence type="ECO:0000256" key="1">
    <source>
        <dbReference type="ARBA" id="ARBA00009178"/>
    </source>
</evidence>
<reference evidence="6" key="2">
    <citation type="journal article" date="2022" name="Hortic Res">
        <title>The genome of Dioscorea zingiberensis sheds light on the biosynthesis, origin and evolution of the medicinally important diosgenin saponins.</title>
        <authorList>
            <person name="Li Y."/>
            <person name="Tan C."/>
            <person name="Li Z."/>
            <person name="Guo J."/>
            <person name="Li S."/>
            <person name="Chen X."/>
            <person name="Wang C."/>
            <person name="Dai X."/>
            <person name="Yang H."/>
            <person name="Song W."/>
            <person name="Hou L."/>
            <person name="Xu J."/>
            <person name="Tong Z."/>
            <person name="Xu A."/>
            <person name="Yuan X."/>
            <person name="Wang W."/>
            <person name="Yang Q."/>
            <person name="Chen L."/>
            <person name="Sun Z."/>
            <person name="Wang K."/>
            <person name="Pan B."/>
            <person name="Chen J."/>
            <person name="Bao Y."/>
            <person name="Liu F."/>
            <person name="Qi X."/>
            <person name="Gang D.R."/>
            <person name="Wen J."/>
            <person name="Li J."/>
        </authorList>
    </citation>
    <scope>NUCLEOTIDE SEQUENCE</scope>
    <source>
        <strain evidence="6">Dzin_1.0</strain>
    </source>
</reference>
<evidence type="ECO:0000313" key="7">
    <source>
        <dbReference type="Proteomes" id="UP001085076"/>
    </source>
</evidence>
<feature type="chain" id="PRO_5038350493" evidence="5">
    <location>
        <begin position="25"/>
        <end position="116"/>
    </location>
</feature>
<proteinExistence type="inferred from homology"/>